<feature type="region of interest" description="Disordered" evidence="4">
    <location>
        <begin position="42"/>
        <end position="63"/>
    </location>
</feature>
<dbReference type="InterPro" id="IPR036322">
    <property type="entry name" value="WD40_repeat_dom_sf"/>
</dbReference>
<feature type="compositionally biased region" description="Acidic residues" evidence="4">
    <location>
        <begin position="49"/>
        <end position="61"/>
    </location>
</feature>
<organism evidence="5 6">
    <name type="scientific">Aspergillus keveii</name>
    <dbReference type="NCBI Taxonomy" id="714993"/>
    <lineage>
        <taxon>Eukaryota</taxon>
        <taxon>Fungi</taxon>
        <taxon>Dikarya</taxon>
        <taxon>Ascomycota</taxon>
        <taxon>Pezizomycotina</taxon>
        <taxon>Eurotiomycetes</taxon>
        <taxon>Eurotiomycetidae</taxon>
        <taxon>Eurotiales</taxon>
        <taxon>Aspergillaceae</taxon>
        <taxon>Aspergillus</taxon>
        <taxon>Aspergillus subgen. Nidulantes</taxon>
    </lineage>
</organism>
<proteinExistence type="predicted"/>
<evidence type="ECO:0000256" key="3">
    <source>
        <dbReference type="ARBA" id="ARBA00043952"/>
    </source>
</evidence>
<comment type="pathway">
    <text evidence="3">Protein modification.</text>
</comment>
<sequence length="457" mass="49347">MSPQHPTSNTTTYLDQPPSCLQFWPGSPNNFVIGTYLLSSETKSNSDPDTTEYDDSSENEQTETIHQTKTGSLQLWSLNPETNALTQLLRHPLPHAVFDLHFHPRIPNLLGIATSAGSVSLFIVSVSDSDSDGKETGFTHLATYSLHEDPSISALFLDWLPKGWLPESGSGSERDGFAVTFSDGRTGVFCVDTTAVVERGAAGSEHDEAAELALFNAKQPIEIWFVAAAAFPHQSQATEDKNSPQSTPYLFTGDDFGALQTIRFPDTGPSADQGSESESESDQLPAPLLNTSDRALHHTAGVTSILPLPIPLDHGLTSGSPLLLTGSYDESLRVYHAAGRGRVVAEEGLGGGVWRLQLLDTTTTTAGGETWTFLVLASCMHGGTRVVRVVVSAGDRGEDASAEIEVLAEFTEHESMNYASGVWGLDWQRRAVDEGSEMKVVSSSFYDKRVCVWSVKV</sequence>
<dbReference type="Gene3D" id="2.130.10.10">
    <property type="entry name" value="YVTN repeat-like/Quinoprotein amine dehydrogenase"/>
    <property type="match status" value="1"/>
</dbReference>
<dbReference type="InterPro" id="IPR052415">
    <property type="entry name" value="Diphthine_MTase"/>
</dbReference>
<evidence type="ECO:0000256" key="4">
    <source>
        <dbReference type="SAM" id="MobiDB-lite"/>
    </source>
</evidence>
<protein>
    <recommendedName>
        <fullName evidence="7">WD40 repeat-like protein</fullName>
    </recommendedName>
</protein>
<reference evidence="5 6" key="1">
    <citation type="submission" date="2024-07" db="EMBL/GenBank/DDBJ databases">
        <title>Section-level genome sequencing and comparative genomics of Aspergillus sections Usti and Cavernicolus.</title>
        <authorList>
            <consortium name="Lawrence Berkeley National Laboratory"/>
            <person name="Nybo J.L."/>
            <person name="Vesth T.C."/>
            <person name="Theobald S."/>
            <person name="Frisvad J.C."/>
            <person name="Larsen T.O."/>
            <person name="Kjaerboelling I."/>
            <person name="Rothschild-Mancinelli K."/>
            <person name="Lyhne E.K."/>
            <person name="Kogle M.E."/>
            <person name="Barry K."/>
            <person name="Clum A."/>
            <person name="Na H."/>
            <person name="Ledsgaard L."/>
            <person name="Lin J."/>
            <person name="Lipzen A."/>
            <person name="Kuo A."/>
            <person name="Riley R."/>
            <person name="Mondo S."/>
            <person name="Labutti K."/>
            <person name="Haridas S."/>
            <person name="Pangalinan J."/>
            <person name="Salamov A.A."/>
            <person name="Simmons B.A."/>
            <person name="Magnuson J.K."/>
            <person name="Chen J."/>
            <person name="Drula E."/>
            <person name="Henrissat B."/>
            <person name="Wiebenga A."/>
            <person name="Lubbers R.J."/>
            <person name="Gomes A.C."/>
            <person name="Makela M.R."/>
            <person name="Stajich J."/>
            <person name="Grigoriev I.V."/>
            <person name="Mortensen U.H."/>
            <person name="De Vries R.P."/>
            <person name="Baker S.E."/>
            <person name="Andersen M.R."/>
        </authorList>
    </citation>
    <scope>NUCLEOTIDE SEQUENCE [LARGE SCALE GENOMIC DNA]</scope>
    <source>
        <strain evidence="5 6">CBS 209.92</strain>
    </source>
</reference>
<feature type="region of interest" description="Disordered" evidence="4">
    <location>
        <begin position="262"/>
        <end position="287"/>
    </location>
</feature>
<comment type="caution">
    <text evidence="5">The sequence shown here is derived from an EMBL/GenBank/DDBJ whole genome shotgun (WGS) entry which is preliminary data.</text>
</comment>
<evidence type="ECO:0000256" key="2">
    <source>
        <dbReference type="ARBA" id="ARBA00022737"/>
    </source>
</evidence>
<keyword evidence="1" id="KW-0853">WD repeat</keyword>
<evidence type="ECO:0000313" key="5">
    <source>
        <dbReference type="EMBL" id="KAL2800779.1"/>
    </source>
</evidence>
<accession>A0ABR4GNY4</accession>
<evidence type="ECO:0008006" key="7">
    <source>
        <dbReference type="Google" id="ProtNLM"/>
    </source>
</evidence>
<evidence type="ECO:0000313" key="6">
    <source>
        <dbReference type="Proteomes" id="UP001610563"/>
    </source>
</evidence>
<dbReference type="PANTHER" id="PTHR46042">
    <property type="entry name" value="DIPHTHINE METHYLTRANSFERASE"/>
    <property type="match status" value="1"/>
</dbReference>
<evidence type="ECO:0000256" key="1">
    <source>
        <dbReference type="ARBA" id="ARBA00022574"/>
    </source>
</evidence>
<dbReference type="EMBL" id="JBFTWV010000002">
    <property type="protein sequence ID" value="KAL2800779.1"/>
    <property type="molecule type" value="Genomic_DNA"/>
</dbReference>
<keyword evidence="2" id="KW-0677">Repeat</keyword>
<keyword evidence="6" id="KW-1185">Reference proteome</keyword>
<dbReference type="Proteomes" id="UP001610563">
    <property type="component" value="Unassembled WGS sequence"/>
</dbReference>
<dbReference type="SUPFAM" id="SSF50978">
    <property type="entry name" value="WD40 repeat-like"/>
    <property type="match status" value="1"/>
</dbReference>
<gene>
    <name evidence="5" type="ORF">BJX66DRAFT_99422</name>
</gene>
<name>A0ABR4GNY4_9EURO</name>
<dbReference type="InterPro" id="IPR015943">
    <property type="entry name" value="WD40/YVTN_repeat-like_dom_sf"/>
</dbReference>
<dbReference type="PANTHER" id="PTHR46042:SF1">
    <property type="entry name" value="DIPHTHINE METHYLTRANSFERASE"/>
    <property type="match status" value="1"/>
</dbReference>